<evidence type="ECO:0000313" key="2">
    <source>
        <dbReference type="Proteomes" id="UP000011575"/>
    </source>
</evidence>
<dbReference type="OrthoDB" id="350400at2157"/>
<dbReference type="EMBL" id="AOJI01000017">
    <property type="protein sequence ID" value="EMA68646.1"/>
    <property type="molecule type" value="Genomic_DNA"/>
</dbReference>
<name>M0PF25_9EURY</name>
<sequence length="172" mass="19090">MDPLEPTDDLLESLYVVNKAAKRLADEATAAYERGDVTESNVNSARKDALYRTKTAVLSRIVAADPSRVTGEYHTVHGDTWLLVTVDGWEFHQPPYAFGSDLTDAIEISNTVDTPRDIPYVREATAERSDRSLEAALAHLAERGVDANDHLDRPTISGERDQVVDVRWAALR</sequence>
<evidence type="ECO:0000313" key="1">
    <source>
        <dbReference type="EMBL" id="EMA68646.1"/>
    </source>
</evidence>
<organism evidence="1 2">
    <name type="scientific">Halorubrum aidingense JCM 13560</name>
    <dbReference type="NCBI Taxonomy" id="1230454"/>
    <lineage>
        <taxon>Archaea</taxon>
        <taxon>Methanobacteriati</taxon>
        <taxon>Methanobacteriota</taxon>
        <taxon>Stenosarchaea group</taxon>
        <taxon>Halobacteria</taxon>
        <taxon>Halobacteriales</taxon>
        <taxon>Haloferacaceae</taxon>
        <taxon>Halorubrum</taxon>
    </lineage>
</organism>
<reference evidence="1 2" key="1">
    <citation type="journal article" date="2014" name="PLoS Genet.">
        <title>Phylogenetically driven sequencing of extremely halophilic archaea reveals strategies for static and dynamic osmo-response.</title>
        <authorList>
            <person name="Becker E.A."/>
            <person name="Seitzer P.M."/>
            <person name="Tritt A."/>
            <person name="Larsen D."/>
            <person name="Krusor M."/>
            <person name="Yao A.I."/>
            <person name="Wu D."/>
            <person name="Madern D."/>
            <person name="Eisen J.A."/>
            <person name="Darling A.E."/>
            <person name="Facciotti M.T."/>
        </authorList>
    </citation>
    <scope>NUCLEOTIDE SEQUENCE [LARGE SCALE GENOMIC DNA]</scope>
    <source>
        <strain evidence="1 2">JCM 13560</strain>
    </source>
</reference>
<proteinExistence type="predicted"/>
<accession>M0PF25</accession>
<keyword evidence="2" id="KW-1185">Reference proteome</keyword>
<gene>
    <name evidence="1" type="ORF">C461_03417</name>
</gene>
<protein>
    <submittedName>
        <fullName evidence="1">Uncharacterized protein</fullName>
    </submittedName>
</protein>
<dbReference type="RefSeq" id="WP_007998671.1">
    <property type="nucleotide sequence ID" value="NZ_AOJI01000017.1"/>
</dbReference>
<dbReference type="PATRIC" id="fig|1230454.4.peg.706"/>
<dbReference type="Proteomes" id="UP000011575">
    <property type="component" value="Unassembled WGS sequence"/>
</dbReference>
<comment type="caution">
    <text evidence="1">The sequence shown here is derived from an EMBL/GenBank/DDBJ whole genome shotgun (WGS) entry which is preliminary data.</text>
</comment>
<dbReference type="AlphaFoldDB" id="M0PF25"/>